<gene>
    <name evidence="12" type="ORF">MAR_001163</name>
</gene>
<keyword evidence="13" id="KW-1185">Reference proteome</keyword>
<feature type="transmembrane region" description="Helical" evidence="10">
    <location>
        <begin position="101"/>
        <end position="119"/>
    </location>
</feature>
<feature type="transmembrane region" description="Helical" evidence="10">
    <location>
        <begin position="60"/>
        <end position="81"/>
    </location>
</feature>
<protein>
    <submittedName>
        <fullName evidence="12">OX2R-like protein</fullName>
    </submittedName>
</protein>
<dbReference type="PANTHER" id="PTHR24238">
    <property type="entry name" value="G-PROTEIN COUPLED RECEPTOR"/>
    <property type="match status" value="1"/>
</dbReference>
<keyword evidence="3 10" id="KW-1133">Transmembrane helix</keyword>
<feature type="domain" description="G-protein coupled receptors family 1 profile" evidence="11">
    <location>
        <begin position="41"/>
        <end position="356"/>
    </location>
</feature>
<comment type="similarity">
    <text evidence="8">Belongs to the G-protein coupled receptor 1 family.</text>
</comment>
<dbReference type="SUPFAM" id="SSF81321">
    <property type="entry name" value="Family A G protein-coupled receptor-like"/>
    <property type="match status" value="1"/>
</dbReference>
<feature type="transmembrane region" description="Helical" evidence="10">
    <location>
        <begin position="297"/>
        <end position="316"/>
    </location>
</feature>
<feature type="compositionally biased region" description="Basic and acidic residues" evidence="9">
    <location>
        <begin position="254"/>
        <end position="265"/>
    </location>
</feature>
<evidence type="ECO:0000256" key="2">
    <source>
        <dbReference type="ARBA" id="ARBA00022692"/>
    </source>
</evidence>
<name>A0ABY7FAW6_MYAAR</name>
<dbReference type="PRINTS" id="PR00237">
    <property type="entry name" value="GPCRRHODOPSN"/>
</dbReference>
<keyword evidence="5 10" id="KW-0472">Membrane</keyword>
<organism evidence="12 13">
    <name type="scientific">Mya arenaria</name>
    <name type="common">Soft-shell clam</name>
    <dbReference type="NCBI Taxonomy" id="6604"/>
    <lineage>
        <taxon>Eukaryota</taxon>
        <taxon>Metazoa</taxon>
        <taxon>Spiralia</taxon>
        <taxon>Lophotrochozoa</taxon>
        <taxon>Mollusca</taxon>
        <taxon>Bivalvia</taxon>
        <taxon>Autobranchia</taxon>
        <taxon>Heteroconchia</taxon>
        <taxon>Euheterodonta</taxon>
        <taxon>Imparidentia</taxon>
        <taxon>Neoheterodontei</taxon>
        <taxon>Myida</taxon>
        <taxon>Myoidea</taxon>
        <taxon>Myidae</taxon>
        <taxon>Mya</taxon>
    </lineage>
</organism>
<feature type="region of interest" description="Disordered" evidence="9">
    <location>
        <begin position="239"/>
        <end position="265"/>
    </location>
</feature>
<proteinExistence type="inferred from homology"/>
<evidence type="ECO:0000256" key="6">
    <source>
        <dbReference type="ARBA" id="ARBA00023170"/>
    </source>
</evidence>
<dbReference type="InterPro" id="IPR017452">
    <property type="entry name" value="GPCR_Rhodpsn_7TM"/>
</dbReference>
<keyword evidence="6 8" id="KW-0675">Receptor</keyword>
<feature type="transmembrane region" description="Helical" evidence="10">
    <location>
        <begin position="190"/>
        <end position="215"/>
    </location>
</feature>
<evidence type="ECO:0000256" key="10">
    <source>
        <dbReference type="SAM" id="Phobius"/>
    </source>
</evidence>
<evidence type="ECO:0000259" key="11">
    <source>
        <dbReference type="PROSITE" id="PS50262"/>
    </source>
</evidence>
<evidence type="ECO:0000313" key="13">
    <source>
        <dbReference type="Proteomes" id="UP001164746"/>
    </source>
</evidence>
<keyword evidence="7 8" id="KW-0807">Transducer</keyword>
<dbReference type="PROSITE" id="PS50262">
    <property type="entry name" value="G_PROTEIN_RECEP_F1_2"/>
    <property type="match status" value="1"/>
</dbReference>
<feature type="transmembrane region" description="Helical" evidence="10">
    <location>
        <begin position="24"/>
        <end position="48"/>
    </location>
</feature>
<comment type="subcellular location">
    <subcellularLocation>
        <location evidence="1">Membrane</location>
        <topology evidence="1">Multi-pass membrane protein</topology>
    </subcellularLocation>
</comment>
<keyword evidence="2 8" id="KW-0812">Transmembrane</keyword>
<evidence type="ECO:0000256" key="3">
    <source>
        <dbReference type="ARBA" id="ARBA00022989"/>
    </source>
</evidence>
<accession>A0ABY7FAW6</accession>
<feature type="transmembrane region" description="Helical" evidence="10">
    <location>
        <begin position="336"/>
        <end position="359"/>
    </location>
</feature>
<reference evidence="12" key="1">
    <citation type="submission" date="2022-11" db="EMBL/GenBank/DDBJ databases">
        <title>Centuries of genome instability and evolution in soft-shell clam transmissible cancer (bioRxiv).</title>
        <authorList>
            <person name="Hart S.F.M."/>
            <person name="Yonemitsu M.A."/>
            <person name="Giersch R.M."/>
            <person name="Beal B.F."/>
            <person name="Arriagada G."/>
            <person name="Davis B.W."/>
            <person name="Ostrander E.A."/>
            <person name="Goff S.P."/>
            <person name="Metzger M.J."/>
        </authorList>
    </citation>
    <scope>NUCLEOTIDE SEQUENCE</scope>
    <source>
        <strain evidence="12">MELC-2E11</strain>
        <tissue evidence="12">Siphon/mantle</tissue>
    </source>
</reference>
<evidence type="ECO:0000256" key="8">
    <source>
        <dbReference type="RuleBase" id="RU000688"/>
    </source>
</evidence>
<evidence type="ECO:0000256" key="1">
    <source>
        <dbReference type="ARBA" id="ARBA00004141"/>
    </source>
</evidence>
<evidence type="ECO:0000256" key="5">
    <source>
        <dbReference type="ARBA" id="ARBA00023136"/>
    </source>
</evidence>
<dbReference type="InterPro" id="IPR000276">
    <property type="entry name" value="GPCR_Rhodpsn"/>
</dbReference>
<dbReference type="Gene3D" id="1.20.1070.10">
    <property type="entry name" value="Rhodopsin 7-helix transmembrane proteins"/>
    <property type="match status" value="1"/>
</dbReference>
<feature type="compositionally biased region" description="Polar residues" evidence="9">
    <location>
        <begin position="239"/>
        <end position="253"/>
    </location>
</feature>
<sequence>MKTKMSTSDEEILQRLNYEEAKQYVGGVVFVTLIMIAGVVGNLHVLFVYAFRIKPSNHRVFILTLGVLDFTTCVIGMPFILVDLRHPLTFTLIAACKLLRFVNYFICMSSGLLLVVIAIDRYRKICVPFGRQMSLTQAKISCAVVLGVSLLISWPAPVLYGRDTIVTSDVNINGTRCYEEDRFHGTKYMAYFNALLILVFFSALIILAVLYSLIWRKIKNHSATKKKFSQKETESGTSTAMSVVTTSGSNSCSKGEKNDVSSDENIPEKVVSKGNNVLHHSAKCSEGNDQRASRTTVMFLLITAVFLLSYFPHLLLKIITFLNKGFVENMTFTGKVFYNTFIWCFFINNMANAFIYGFFDRRFRSEVKSMYSKLFSYGKK</sequence>
<dbReference type="CDD" id="cd00637">
    <property type="entry name" value="7tm_classA_rhodopsin-like"/>
    <property type="match status" value="1"/>
</dbReference>
<dbReference type="EMBL" id="CP111022">
    <property type="protein sequence ID" value="WAR19325.1"/>
    <property type="molecule type" value="Genomic_DNA"/>
</dbReference>
<keyword evidence="4 8" id="KW-0297">G-protein coupled receptor</keyword>
<dbReference type="PROSITE" id="PS00237">
    <property type="entry name" value="G_PROTEIN_RECEP_F1_1"/>
    <property type="match status" value="1"/>
</dbReference>
<dbReference type="PANTHER" id="PTHR24238:SF47">
    <property type="entry name" value="ECDYSTEROIDS_DOPAMINE RECEPTOR-RELATED"/>
    <property type="match status" value="1"/>
</dbReference>
<dbReference type="Pfam" id="PF00001">
    <property type="entry name" value="7tm_1"/>
    <property type="match status" value="1"/>
</dbReference>
<dbReference type="Proteomes" id="UP001164746">
    <property type="component" value="Chromosome 11"/>
</dbReference>
<evidence type="ECO:0000256" key="4">
    <source>
        <dbReference type="ARBA" id="ARBA00023040"/>
    </source>
</evidence>
<evidence type="ECO:0000256" key="7">
    <source>
        <dbReference type="ARBA" id="ARBA00023224"/>
    </source>
</evidence>
<evidence type="ECO:0000313" key="12">
    <source>
        <dbReference type="EMBL" id="WAR19325.1"/>
    </source>
</evidence>
<evidence type="ECO:0000256" key="9">
    <source>
        <dbReference type="SAM" id="MobiDB-lite"/>
    </source>
</evidence>
<feature type="transmembrane region" description="Helical" evidence="10">
    <location>
        <begin position="140"/>
        <end position="160"/>
    </location>
</feature>